<organism evidence="1 2">
    <name type="scientific">Frischella perrara</name>
    <dbReference type="NCBI Taxonomy" id="1267021"/>
    <lineage>
        <taxon>Bacteria</taxon>
        <taxon>Pseudomonadati</taxon>
        <taxon>Pseudomonadota</taxon>
        <taxon>Gammaproteobacteria</taxon>
        <taxon>Orbales</taxon>
        <taxon>Orbaceae</taxon>
        <taxon>Frischella</taxon>
    </lineage>
</organism>
<keyword evidence="2" id="KW-1185">Reference proteome</keyword>
<dbReference type="Proteomes" id="UP000030901">
    <property type="component" value="Chromosome"/>
</dbReference>
<proteinExistence type="predicted"/>
<dbReference type="KEGG" id="fpp:FPB0191_02202"/>
<evidence type="ECO:0000313" key="2">
    <source>
        <dbReference type="Proteomes" id="UP000030901"/>
    </source>
</evidence>
<dbReference type="AlphaFoldDB" id="A0A0A7S9L8"/>
<reference evidence="1 2" key="1">
    <citation type="journal article" date="2014" name="Appl. Environ. Microbiol.">
        <title>Gut symbionts from distinct hosts exhibit genotoxic activity via divergent colibactin biosynthetic pathways.</title>
        <authorList>
            <person name="Engel P."/>
            <person name="Vizcaino M.I."/>
            <person name="Crawford J.M."/>
        </authorList>
    </citation>
    <scope>NUCLEOTIDE SEQUENCE [LARGE SCALE GENOMIC DNA]</scope>
    <source>
        <strain evidence="1 2">PEB0191</strain>
    </source>
</reference>
<accession>A0A0A7S9L8</accession>
<dbReference type="EMBL" id="CP009056">
    <property type="protein sequence ID" value="AJA46006.1"/>
    <property type="molecule type" value="Genomic_DNA"/>
</dbReference>
<name>A0A0A7S9L8_FRIPE</name>
<protein>
    <submittedName>
        <fullName evidence="1">Uncharacterized protein</fullName>
    </submittedName>
</protein>
<evidence type="ECO:0000313" key="1">
    <source>
        <dbReference type="EMBL" id="AJA46006.1"/>
    </source>
</evidence>
<dbReference type="RefSeq" id="WP_039106103.1">
    <property type="nucleotide sequence ID" value="NZ_CP009056.1"/>
</dbReference>
<gene>
    <name evidence="1" type="ORF">FPB0191_02202</name>
</gene>
<sequence>MIFELINEEQANWSDESLLDALENLLKAFAEKQHIVIAPSSLLDKVIKNEYFSRKVRNIAAYAKQTVRELKALIKSDHVSTYIRIDLSNEDKFEIVEENQKTVLESGFAFFKNSSSIQSTSILGEDLNDARFYIYIGNFYIKNNSILNKFALKHSCCHGGGSQTANIYNNTLAENKFCYCIVDSDKKHPHSSRGETCKAFFGNINAFKEFFFEKFGQVRILDAHEIESIIPFNVLAEIIETGNSSKDQILTIRRLKRMIEKNSNIRLFLDHKNGLKRNQAKELDRRYGNINKNSGYYSTELNKLIEQNNKCFEHKDKVDHECDDNCFSFAPMGSKLLSNTLKFFENNNNYKKEDIDKITLPYWEIIGKDIFSWCCCYDVSMKVS</sequence>
<dbReference type="OrthoDB" id="6638650at2"/>
<dbReference type="HOGENOM" id="CLU_060715_0_0_6"/>